<gene>
    <name evidence="1" type="ORF">SAMN05421854_110228</name>
</gene>
<dbReference type="EMBL" id="FOWC01000010">
    <property type="protein sequence ID" value="SFQ31254.1"/>
    <property type="molecule type" value="Genomic_DNA"/>
</dbReference>
<protein>
    <submittedName>
        <fullName evidence="1">Uncharacterized protein</fullName>
    </submittedName>
</protein>
<dbReference type="STRING" id="112413.SAMN05421854_110228"/>
<organism evidence="1 2">
    <name type="scientific">Amycolatopsis rubida</name>
    <dbReference type="NCBI Taxonomy" id="112413"/>
    <lineage>
        <taxon>Bacteria</taxon>
        <taxon>Bacillati</taxon>
        <taxon>Actinomycetota</taxon>
        <taxon>Actinomycetes</taxon>
        <taxon>Pseudonocardiales</taxon>
        <taxon>Pseudonocardiaceae</taxon>
        <taxon>Amycolatopsis</taxon>
    </lineage>
</organism>
<accession>A0A1I5XH42</accession>
<sequence length="90" mass="9774">MGELLSDIAPAQMQAYVDAGEARRFSRSLGGVVPDAVKFRDRWYVLEVGKADYTPAVESLAAIFDDVEDPRGRFALADRAVADADARAGR</sequence>
<dbReference type="OrthoDB" id="3705122at2"/>
<dbReference type="RefSeq" id="WP_093575761.1">
    <property type="nucleotide sequence ID" value="NZ_FOWC01000010.1"/>
</dbReference>
<proteinExistence type="predicted"/>
<dbReference type="AlphaFoldDB" id="A0A1I5XH42"/>
<reference evidence="1 2" key="1">
    <citation type="submission" date="2016-10" db="EMBL/GenBank/DDBJ databases">
        <authorList>
            <person name="de Groot N.N."/>
        </authorList>
    </citation>
    <scope>NUCLEOTIDE SEQUENCE [LARGE SCALE GENOMIC DNA]</scope>
    <source>
        <strain evidence="1 2">DSM 44637</strain>
    </source>
</reference>
<evidence type="ECO:0000313" key="2">
    <source>
        <dbReference type="Proteomes" id="UP000199137"/>
    </source>
</evidence>
<evidence type="ECO:0000313" key="1">
    <source>
        <dbReference type="EMBL" id="SFQ31254.1"/>
    </source>
</evidence>
<name>A0A1I5XH42_9PSEU</name>
<dbReference type="Proteomes" id="UP000199137">
    <property type="component" value="Unassembled WGS sequence"/>
</dbReference>